<name>A0ACB1AB24_MELEN</name>
<dbReference type="Proteomes" id="UP001497535">
    <property type="component" value="Unassembled WGS sequence"/>
</dbReference>
<accession>A0ACB1AB24</accession>
<sequence>MEVNKIDEVFSEYKIEIIYEIDENNKNDYVYTSFGPPYDCNEPDQNAHKIKRIINGTNGKKLILFEGVEYVIKLKKLNICLIEYSEISEIEEKVDFGRLKRYRVNQMIKIDIEGLKD</sequence>
<organism evidence="1 2">
    <name type="scientific">Meloidogyne enterolobii</name>
    <name type="common">Root-knot nematode worm</name>
    <name type="synonym">Meloidogyne mayaguensis</name>
    <dbReference type="NCBI Taxonomy" id="390850"/>
    <lineage>
        <taxon>Eukaryota</taxon>
        <taxon>Metazoa</taxon>
        <taxon>Ecdysozoa</taxon>
        <taxon>Nematoda</taxon>
        <taxon>Chromadorea</taxon>
        <taxon>Rhabditida</taxon>
        <taxon>Tylenchina</taxon>
        <taxon>Tylenchomorpha</taxon>
        <taxon>Tylenchoidea</taxon>
        <taxon>Meloidogynidae</taxon>
        <taxon>Meloidogyninae</taxon>
        <taxon>Meloidogyne</taxon>
    </lineage>
</organism>
<comment type="caution">
    <text evidence="1">The sequence shown here is derived from an EMBL/GenBank/DDBJ whole genome shotgun (WGS) entry which is preliminary data.</text>
</comment>
<proteinExistence type="predicted"/>
<evidence type="ECO:0000313" key="1">
    <source>
        <dbReference type="EMBL" id="CAK5088746.1"/>
    </source>
</evidence>
<evidence type="ECO:0000313" key="2">
    <source>
        <dbReference type="Proteomes" id="UP001497535"/>
    </source>
</evidence>
<dbReference type="EMBL" id="CAVMJV010000074">
    <property type="protein sequence ID" value="CAK5088746.1"/>
    <property type="molecule type" value="Genomic_DNA"/>
</dbReference>
<keyword evidence="2" id="KW-1185">Reference proteome</keyword>
<reference evidence="1" key="1">
    <citation type="submission" date="2023-11" db="EMBL/GenBank/DDBJ databases">
        <authorList>
            <person name="Poullet M."/>
        </authorList>
    </citation>
    <scope>NUCLEOTIDE SEQUENCE</scope>
    <source>
        <strain evidence="1">E1834</strain>
    </source>
</reference>
<gene>
    <name evidence="1" type="ORF">MENTE1834_LOCUS36420</name>
</gene>
<protein>
    <submittedName>
        <fullName evidence="1">Uncharacterized protein</fullName>
    </submittedName>
</protein>